<gene>
    <name evidence="3" type="ORF">GCM10017771_29440</name>
</gene>
<name>A0A919GMX1_9ACTN</name>
<dbReference type="Gene3D" id="2.80.10.50">
    <property type="match status" value="2"/>
</dbReference>
<dbReference type="InterPro" id="IPR036514">
    <property type="entry name" value="SGNH_hydro_sf"/>
</dbReference>
<feature type="region of interest" description="Disordered" evidence="1">
    <location>
        <begin position="1"/>
        <end position="76"/>
    </location>
</feature>
<evidence type="ECO:0000259" key="2">
    <source>
        <dbReference type="SMART" id="SM00458"/>
    </source>
</evidence>
<dbReference type="PANTHER" id="PTHR43784">
    <property type="entry name" value="GDSL-LIKE LIPASE/ACYLHYDROLASE, PUTATIVE (AFU_ORTHOLOGUE AFUA_2G00820)-RELATED"/>
    <property type="match status" value="1"/>
</dbReference>
<sequence length="388" mass="39991">MVPCGREAHAHPAPAEHVPESITPPSTAAARRHVQRPSPLAPHISTKKTRTSPRERHARPHAQEPHVPTRKEGPPIHTSRRLAARLTATASATCLAAAGLALIPAGEASAAGAPQGGHVYTLTAAHSGKNAAVLSDSLANGAAVVQKTASGGPRQLWEAVAHGDGTFSLVNINSGKCMDVASGSVTAGAKIIQWPCTGATNQNWAVSGSAIVSARSGLCLDVSGGSTAEDTAVVQWTCNGQTNQQGSLTERPRSATWSPAMVSGGQTFNEQTIRMVVHNNTSGAGLRIRLSNLRSTTALSVGAVRIIGGTILPNSTQTAAKAAIRAQVNNWIRTSGAFDAVIDFDAALRDPANPAQLLPAYDSGDHLHPNSAGMQAIANTVNLSLLTS</sequence>
<reference evidence="3" key="2">
    <citation type="submission" date="2020-09" db="EMBL/GenBank/DDBJ databases">
        <authorList>
            <person name="Sun Q."/>
            <person name="Zhou Y."/>
        </authorList>
    </citation>
    <scope>NUCLEOTIDE SEQUENCE</scope>
    <source>
        <strain evidence="3">CGMCC 4.7403</strain>
    </source>
</reference>
<protein>
    <recommendedName>
        <fullName evidence="2">Ricin B lectin domain-containing protein</fullName>
    </recommendedName>
</protein>
<dbReference type="PROSITE" id="PS50231">
    <property type="entry name" value="RICIN_B_LECTIN"/>
    <property type="match status" value="1"/>
</dbReference>
<dbReference type="InterPro" id="IPR000772">
    <property type="entry name" value="Ricin_B_lectin"/>
</dbReference>
<comment type="caution">
    <text evidence="3">The sequence shown here is derived from an EMBL/GenBank/DDBJ whole genome shotgun (WGS) entry which is preliminary data.</text>
</comment>
<dbReference type="InterPro" id="IPR001087">
    <property type="entry name" value="GDSL"/>
</dbReference>
<organism evidence="3 4">
    <name type="scientific">Streptomyces capitiformicae</name>
    <dbReference type="NCBI Taxonomy" id="2014920"/>
    <lineage>
        <taxon>Bacteria</taxon>
        <taxon>Bacillati</taxon>
        <taxon>Actinomycetota</taxon>
        <taxon>Actinomycetes</taxon>
        <taxon>Kitasatosporales</taxon>
        <taxon>Streptomycetaceae</taxon>
        <taxon>Streptomyces</taxon>
    </lineage>
</organism>
<feature type="domain" description="Ricin B lectin" evidence="2">
    <location>
        <begin position="117"/>
        <end position="249"/>
    </location>
</feature>
<evidence type="ECO:0000256" key="1">
    <source>
        <dbReference type="SAM" id="MobiDB-lite"/>
    </source>
</evidence>
<proteinExistence type="predicted"/>
<keyword evidence="4" id="KW-1185">Reference proteome</keyword>
<accession>A0A919GMX1</accession>
<dbReference type="AlphaFoldDB" id="A0A919GMX1"/>
<dbReference type="SUPFAM" id="SSF50370">
    <property type="entry name" value="Ricin B-like lectins"/>
    <property type="match status" value="1"/>
</dbReference>
<dbReference type="Proteomes" id="UP000603227">
    <property type="component" value="Unassembled WGS sequence"/>
</dbReference>
<dbReference type="InterPro" id="IPR053140">
    <property type="entry name" value="GDSL_Rv0518-like"/>
</dbReference>
<dbReference type="Pfam" id="PF00652">
    <property type="entry name" value="Ricin_B_lectin"/>
    <property type="match status" value="1"/>
</dbReference>
<feature type="compositionally biased region" description="Basic residues" evidence="1">
    <location>
        <begin position="45"/>
        <end position="60"/>
    </location>
</feature>
<evidence type="ECO:0000313" key="4">
    <source>
        <dbReference type="Proteomes" id="UP000603227"/>
    </source>
</evidence>
<dbReference type="Pfam" id="PF00657">
    <property type="entry name" value="Lipase_GDSL"/>
    <property type="match status" value="1"/>
</dbReference>
<dbReference type="InterPro" id="IPR035992">
    <property type="entry name" value="Ricin_B-like_lectins"/>
</dbReference>
<dbReference type="EMBL" id="BNAT01000008">
    <property type="protein sequence ID" value="GHH87589.1"/>
    <property type="molecule type" value="Genomic_DNA"/>
</dbReference>
<reference evidence="3" key="1">
    <citation type="journal article" date="2014" name="Int. J. Syst. Evol. Microbiol.">
        <title>Complete genome sequence of Corynebacterium casei LMG S-19264T (=DSM 44701T), isolated from a smear-ripened cheese.</title>
        <authorList>
            <consortium name="US DOE Joint Genome Institute (JGI-PGF)"/>
            <person name="Walter F."/>
            <person name="Albersmeier A."/>
            <person name="Kalinowski J."/>
            <person name="Ruckert C."/>
        </authorList>
    </citation>
    <scope>NUCLEOTIDE SEQUENCE</scope>
    <source>
        <strain evidence="3">CGMCC 4.7403</strain>
    </source>
</reference>
<dbReference type="CDD" id="cd00161">
    <property type="entry name" value="beta-trefoil_Ricin-like"/>
    <property type="match status" value="1"/>
</dbReference>
<feature type="compositionally biased region" description="Basic and acidic residues" evidence="1">
    <location>
        <begin position="61"/>
        <end position="74"/>
    </location>
</feature>
<dbReference type="GO" id="GO:0016788">
    <property type="term" value="F:hydrolase activity, acting on ester bonds"/>
    <property type="evidence" value="ECO:0007669"/>
    <property type="project" value="InterPro"/>
</dbReference>
<dbReference type="SUPFAM" id="SSF52266">
    <property type="entry name" value="SGNH hydrolase"/>
    <property type="match status" value="1"/>
</dbReference>
<dbReference type="PANTHER" id="PTHR43784:SF2">
    <property type="entry name" value="GDSL-LIKE LIPASE_ACYLHYDROLASE, PUTATIVE (AFU_ORTHOLOGUE AFUA_2G00820)-RELATED"/>
    <property type="match status" value="1"/>
</dbReference>
<feature type="compositionally biased region" description="Basic and acidic residues" evidence="1">
    <location>
        <begin position="1"/>
        <end position="10"/>
    </location>
</feature>
<evidence type="ECO:0000313" key="3">
    <source>
        <dbReference type="EMBL" id="GHH87589.1"/>
    </source>
</evidence>
<dbReference type="SMART" id="SM00458">
    <property type="entry name" value="RICIN"/>
    <property type="match status" value="1"/>
</dbReference>
<dbReference type="Gene3D" id="3.40.50.1110">
    <property type="entry name" value="SGNH hydrolase"/>
    <property type="match status" value="1"/>
</dbReference>